<dbReference type="EMBL" id="CANL01000002">
    <property type="protein sequence ID" value="CCM62301.1"/>
    <property type="molecule type" value="Genomic_DNA"/>
</dbReference>
<evidence type="ECO:0000256" key="6">
    <source>
        <dbReference type="ARBA" id="ARBA00023136"/>
    </source>
</evidence>
<comment type="similarity">
    <text evidence="2">Belongs to the peptidase A24 family.</text>
</comment>
<feature type="domain" description="Prepilin type IV endopeptidase peptidase" evidence="8">
    <location>
        <begin position="120"/>
        <end position="230"/>
    </location>
</feature>
<evidence type="ECO:0000256" key="5">
    <source>
        <dbReference type="ARBA" id="ARBA00022989"/>
    </source>
</evidence>
<sequence length="316" mass="32435">MMLVVMLAVFGLAVGSFSCVVIDRLPMPLDEPNEFGETFGMRPWGEVAGGRSRCSGCGTEVPAHLNIPVFAWLALRGKCRNCGATIGAFHPMVEALVPVLWIGLALSLGWGWTLIPMLWFVPVAVIVGVIDLRTLMVPTKLVWPAAAVSALLIGASAFAEGEVNIAIGAALGAAVLSGALFAIWFVRPDGLGFGDVRLAVLIGLHIGALVGSGGKILAVFAVVLTMGVAAIFGLILGGVLWALGNRRTAPVGAVPAAETDGASQATDPSDIETDQEPEADVATGIANLAVPFGPALLAAAYVVAVVSPQLIDNLGL</sequence>
<dbReference type="PANTHER" id="PTHR30487:SF0">
    <property type="entry name" value="PREPILIN LEADER PEPTIDASE_N-METHYLTRANSFERASE-RELATED"/>
    <property type="match status" value="1"/>
</dbReference>
<evidence type="ECO:0000259" key="9">
    <source>
        <dbReference type="Pfam" id="PF06750"/>
    </source>
</evidence>
<feature type="transmembrane region" description="Helical" evidence="7">
    <location>
        <begin position="198"/>
        <end position="214"/>
    </location>
</feature>
<dbReference type="GO" id="GO:0004190">
    <property type="term" value="F:aspartic-type endopeptidase activity"/>
    <property type="evidence" value="ECO:0007669"/>
    <property type="project" value="InterPro"/>
</dbReference>
<keyword evidence="11" id="KW-1185">Reference proteome</keyword>
<dbReference type="eggNOG" id="COG1989">
    <property type="taxonomic scope" value="Bacteria"/>
</dbReference>
<evidence type="ECO:0000256" key="7">
    <source>
        <dbReference type="SAM" id="Phobius"/>
    </source>
</evidence>
<comment type="subcellular location">
    <subcellularLocation>
        <location evidence="1">Cell membrane</location>
        <topology evidence="1">Multi-pass membrane protein</topology>
    </subcellularLocation>
</comment>
<keyword evidence="5 7" id="KW-1133">Transmembrane helix</keyword>
<dbReference type="Proteomes" id="UP000018291">
    <property type="component" value="Unassembled WGS sequence"/>
</dbReference>
<dbReference type="STRING" id="1229780.BN381_100188"/>
<dbReference type="AlphaFoldDB" id="R4YZ88"/>
<organism evidence="10 11">
    <name type="scientific">Candidatus Neomicrothrix parvicella RN1</name>
    <dbReference type="NCBI Taxonomy" id="1229780"/>
    <lineage>
        <taxon>Bacteria</taxon>
        <taxon>Bacillati</taxon>
        <taxon>Actinomycetota</taxon>
        <taxon>Acidimicrobiia</taxon>
        <taxon>Acidimicrobiales</taxon>
        <taxon>Microthrixaceae</taxon>
        <taxon>Candidatus Neomicrothrix</taxon>
    </lineage>
</organism>
<evidence type="ECO:0000256" key="2">
    <source>
        <dbReference type="ARBA" id="ARBA00005801"/>
    </source>
</evidence>
<name>R4YZ88_9ACTN</name>
<evidence type="ECO:0000256" key="4">
    <source>
        <dbReference type="ARBA" id="ARBA00022692"/>
    </source>
</evidence>
<reference evidence="10 11" key="1">
    <citation type="journal article" date="2013" name="ISME J.">
        <title>Metabolic model for the filamentous 'Candidatus Microthrix parvicella' based on genomic and metagenomic analyses.</title>
        <authorList>
            <person name="Jon McIlroy S."/>
            <person name="Kristiansen R."/>
            <person name="Albertsen M."/>
            <person name="Michael Karst S."/>
            <person name="Rossetti S."/>
            <person name="Lund Nielsen J."/>
            <person name="Tandoi V."/>
            <person name="James Seviour R."/>
            <person name="Nielsen P.H."/>
        </authorList>
    </citation>
    <scope>NUCLEOTIDE SEQUENCE [LARGE SCALE GENOMIC DNA]</scope>
    <source>
        <strain evidence="10 11">RN1</strain>
    </source>
</reference>
<dbReference type="InterPro" id="IPR010627">
    <property type="entry name" value="Prepilin_pept_A24_N"/>
</dbReference>
<dbReference type="Pfam" id="PF01478">
    <property type="entry name" value="Peptidase_A24"/>
    <property type="match status" value="1"/>
</dbReference>
<feature type="domain" description="Prepilin peptidase A24 N-terminal" evidence="9">
    <location>
        <begin position="9"/>
        <end position="106"/>
    </location>
</feature>
<dbReference type="GO" id="GO:0005886">
    <property type="term" value="C:plasma membrane"/>
    <property type="evidence" value="ECO:0007669"/>
    <property type="project" value="UniProtKB-SubCell"/>
</dbReference>
<keyword evidence="4 7" id="KW-0812">Transmembrane</keyword>
<keyword evidence="6 7" id="KW-0472">Membrane</keyword>
<evidence type="ECO:0000259" key="8">
    <source>
        <dbReference type="Pfam" id="PF01478"/>
    </source>
</evidence>
<evidence type="ECO:0008006" key="12">
    <source>
        <dbReference type="Google" id="ProtNLM"/>
    </source>
</evidence>
<evidence type="ECO:0000313" key="11">
    <source>
        <dbReference type="Proteomes" id="UP000018291"/>
    </source>
</evidence>
<dbReference type="InterPro" id="IPR000045">
    <property type="entry name" value="Prepilin_IV_endopep_pep"/>
</dbReference>
<dbReference type="PANTHER" id="PTHR30487">
    <property type="entry name" value="TYPE 4 PREPILIN-LIKE PROTEINS LEADER PEPTIDE-PROCESSING ENZYME"/>
    <property type="match status" value="1"/>
</dbReference>
<dbReference type="Pfam" id="PF06750">
    <property type="entry name" value="A24_N_bact"/>
    <property type="match status" value="1"/>
</dbReference>
<feature type="transmembrane region" description="Helical" evidence="7">
    <location>
        <begin position="165"/>
        <end position="186"/>
    </location>
</feature>
<dbReference type="HOGENOM" id="CLU_057101_0_1_11"/>
<dbReference type="GO" id="GO:0006465">
    <property type="term" value="P:signal peptide processing"/>
    <property type="evidence" value="ECO:0007669"/>
    <property type="project" value="TreeGrafter"/>
</dbReference>
<evidence type="ECO:0000256" key="3">
    <source>
        <dbReference type="ARBA" id="ARBA00022475"/>
    </source>
</evidence>
<dbReference type="Gene3D" id="1.20.120.1220">
    <property type="match status" value="1"/>
</dbReference>
<dbReference type="InterPro" id="IPR050882">
    <property type="entry name" value="Prepilin_peptidase/N-MTase"/>
</dbReference>
<protein>
    <recommendedName>
        <fullName evidence="12">Prepilin peptidase</fullName>
    </recommendedName>
</protein>
<evidence type="ECO:0000313" key="10">
    <source>
        <dbReference type="EMBL" id="CCM62301.1"/>
    </source>
</evidence>
<proteinExistence type="inferred from homology"/>
<accession>R4YZ88</accession>
<gene>
    <name evidence="10" type="ORF">BN381_100188</name>
</gene>
<comment type="caution">
    <text evidence="10">The sequence shown here is derived from an EMBL/GenBank/DDBJ whole genome shotgun (WGS) entry which is preliminary data.</text>
</comment>
<evidence type="ECO:0000256" key="1">
    <source>
        <dbReference type="ARBA" id="ARBA00004651"/>
    </source>
</evidence>
<feature type="transmembrane region" description="Helical" evidence="7">
    <location>
        <begin position="220"/>
        <end position="243"/>
    </location>
</feature>
<keyword evidence="3" id="KW-1003">Cell membrane</keyword>
<feature type="transmembrane region" description="Helical" evidence="7">
    <location>
        <begin position="141"/>
        <end position="159"/>
    </location>
</feature>
<feature type="transmembrane region" description="Helical" evidence="7">
    <location>
        <begin position="99"/>
        <end position="129"/>
    </location>
</feature>